<gene>
    <name evidence="7" type="primary">LOC107223583</name>
</gene>
<dbReference type="GeneID" id="107223583"/>
<dbReference type="InterPro" id="IPR036549">
    <property type="entry name" value="CX6/COA6-like_sf"/>
</dbReference>
<dbReference type="SUPFAM" id="SSF47694">
    <property type="entry name" value="Cytochrome c oxidase subunit h"/>
    <property type="match status" value="1"/>
</dbReference>
<dbReference type="AlphaFoldDB" id="A0A6J0BWV3"/>
<name>A0A6J0BWV3_NEOLC</name>
<feature type="disulfide bond" evidence="5">
    <location>
        <begin position="29"/>
        <end position="61"/>
    </location>
</feature>
<dbReference type="Gene3D" id="1.10.10.140">
    <property type="entry name" value="Cytochrome c oxidase, subunit VIb"/>
    <property type="match status" value="1"/>
</dbReference>
<evidence type="ECO:0000256" key="5">
    <source>
        <dbReference type="PIRSR" id="PIRSR000278-1"/>
    </source>
</evidence>
<dbReference type="GO" id="GO:0005739">
    <property type="term" value="C:mitochondrion"/>
    <property type="evidence" value="ECO:0007669"/>
    <property type="project" value="UniProtKB-SubCell"/>
</dbReference>
<comment type="function">
    <text evidence="4">Component of the cytochrome c oxidase, the last enzyme in the mitochondrial electron transport chain which drives oxidative phosphorylation.</text>
</comment>
<dbReference type="FunCoup" id="A0A6J0BWV3">
    <property type="interactions" value="803"/>
</dbReference>
<reference evidence="7" key="1">
    <citation type="submission" date="2025-08" db="UniProtKB">
        <authorList>
            <consortium name="RefSeq"/>
        </authorList>
    </citation>
    <scope>IDENTIFICATION</scope>
    <source>
        <tissue evidence="7">Thorax and Abdomen</tissue>
    </source>
</reference>
<dbReference type="CDD" id="cd00926">
    <property type="entry name" value="Cyt_c_Oxidase_VIb"/>
    <property type="match status" value="1"/>
</dbReference>
<keyword evidence="6" id="KW-1185">Reference proteome</keyword>
<dbReference type="InParanoid" id="A0A6J0BWV3"/>
<evidence type="ECO:0000313" key="7">
    <source>
        <dbReference type="RefSeq" id="XP_015518789.1"/>
    </source>
</evidence>
<keyword evidence="3 5" id="KW-1015">Disulfide bond</keyword>
<dbReference type="Proteomes" id="UP000829291">
    <property type="component" value="Chromosome 1"/>
</dbReference>
<dbReference type="CTD" id="32989"/>
<dbReference type="FunFam" id="1.10.10.140:FF:000001">
    <property type="entry name" value="Cytochrome c oxidase subunit 6B1"/>
    <property type="match status" value="1"/>
</dbReference>
<dbReference type="PROSITE" id="PS51808">
    <property type="entry name" value="CHCH"/>
    <property type="match status" value="1"/>
</dbReference>
<dbReference type="InterPro" id="IPR003213">
    <property type="entry name" value="Cyt_c_oxidase_su6B"/>
</dbReference>
<accession>A0A6J0BWV3</accession>
<evidence type="ECO:0000256" key="1">
    <source>
        <dbReference type="ARBA" id="ARBA00004173"/>
    </source>
</evidence>
<dbReference type="PANTHER" id="PTHR11387">
    <property type="entry name" value="CYTOCHROME C OXIDASE SUBUNIT 6B"/>
    <property type="match status" value="1"/>
</dbReference>
<dbReference type="PIRSF" id="PIRSF000278">
    <property type="entry name" value="Cyt_c_oxidase_6B"/>
    <property type="match status" value="1"/>
</dbReference>
<feature type="disulfide bond" evidence="5">
    <location>
        <begin position="39"/>
        <end position="50"/>
    </location>
</feature>
<sequence>MPEAILTADKLQTAPFDPRFPNQNQTRHCWHSFVDFHRCQKARGEDYEPCQYFKKVYTSLCPNAWIEKWNDQLEAGTFAGRI</sequence>
<evidence type="ECO:0000256" key="2">
    <source>
        <dbReference type="ARBA" id="ARBA00023128"/>
    </source>
</evidence>
<dbReference type="Pfam" id="PF02297">
    <property type="entry name" value="COX6B"/>
    <property type="match status" value="1"/>
</dbReference>
<dbReference type="KEGG" id="nlo:107223583"/>
<keyword evidence="2 4" id="KW-0496">Mitochondrion</keyword>
<dbReference type="GO" id="GO:0045277">
    <property type="term" value="C:respiratory chain complex IV"/>
    <property type="evidence" value="ECO:0007669"/>
    <property type="project" value="InterPro"/>
</dbReference>
<protein>
    <recommendedName>
        <fullName evidence="4">Cytochrome c oxidase subunit</fullName>
    </recommendedName>
</protein>
<comment type="subcellular location">
    <subcellularLocation>
        <location evidence="1">Mitochondrion</location>
    </subcellularLocation>
</comment>
<dbReference type="InterPro" id="IPR048280">
    <property type="entry name" value="COX6B-like"/>
</dbReference>
<dbReference type="OrthoDB" id="1107506at2759"/>
<evidence type="ECO:0000256" key="4">
    <source>
        <dbReference type="PIRNR" id="PIRNR000278"/>
    </source>
</evidence>
<proteinExistence type="inferred from homology"/>
<comment type="similarity">
    <text evidence="4">Belongs to the cytochrome c oxidase subunit 6B.</text>
</comment>
<organism evidence="7">
    <name type="scientific">Neodiprion lecontei</name>
    <name type="common">Redheaded pine sawfly</name>
    <dbReference type="NCBI Taxonomy" id="441921"/>
    <lineage>
        <taxon>Eukaryota</taxon>
        <taxon>Metazoa</taxon>
        <taxon>Ecdysozoa</taxon>
        <taxon>Arthropoda</taxon>
        <taxon>Hexapoda</taxon>
        <taxon>Insecta</taxon>
        <taxon>Pterygota</taxon>
        <taxon>Neoptera</taxon>
        <taxon>Endopterygota</taxon>
        <taxon>Hymenoptera</taxon>
        <taxon>Tenthredinoidea</taxon>
        <taxon>Diprionidae</taxon>
        <taxon>Diprioninae</taxon>
        <taxon>Neodiprion</taxon>
    </lineage>
</organism>
<evidence type="ECO:0000256" key="3">
    <source>
        <dbReference type="ARBA" id="ARBA00023157"/>
    </source>
</evidence>
<dbReference type="RefSeq" id="XP_015518789.1">
    <property type="nucleotide sequence ID" value="XM_015663303.2"/>
</dbReference>
<evidence type="ECO:0000313" key="6">
    <source>
        <dbReference type="Proteomes" id="UP000829291"/>
    </source>
</evidence>